<accession>A0A378N881</accession>
<dbReference type="Gene3D" id="3.10.20.310">
    <property type="entry name" value="membrane protein fhac"/>
    <property type="match status" value="1"/>
</dbReference>
<evidence type="ECO:0000259" key="1">
    <source>
        <dbReference type="Pfam" id="PF17287"/>
    </source>
</evidence>
<name>A0A378N881_MANHA</name>
<organism evidence="2 3">
    <name type="scientific">Mannheimia haemolytica</name>
    <name type="common">Pasteurella haemolytica</name>
    <dbReference type="NCBI Taxonomy" id="75985"/>
    <lineage>
        <taxon>Bacteria</taxon>
        <taxon>Pseudomonadati</taxon>
        <taxon>Pseudomonadota</taxon>
        <taxon>Gammaproteobacteria</taxon>
        <taxon>Pasteurellales</taxon>
        <taxon>Pasteurellaceae</taxon>
        <taxon>Mannheimia</taxon>
    </lineage>
</organism>
<dbReference type="Pfam" id="PF17287">
    <property type="entry name" value="POTRA_3"/>
    <property type="match status" value="1"/>
</dbReference>
<sequence length="72" mass="7904">MRDIEQSLENLKRVPTAEANIEILPSSSEKAEVGDSDLKISYSQAFPFRLNLGLDDAGSNPQANYKPPPLCL</sequence>
<evidence type="ECO:0000313" key="2">
    <source>
        <dbReference type="EMBL" id="STY63739.1"/>
    </source>
</evidence>
<proteinExistence type="predicted"/>
<feature type="domain" description="ShlB POTRA" evidence="1">
    <location>
        <begin position="2"/>
        <end position="25"/>
    </location>
</feature>
<protein>
    <recommendedName>
        <fullName evidence="1">ShlB POTRA domain-containing protein</fullName>
    </recommendedName>
</protein>
<gene>
    <name evidence="2" type="ORF">NCTC10638_02909</name>
</gene>
<dbReference type="AlphaFoldDB" id="A0A378N881"/>
<reference evidence="2 3" key="1">
    <citation type="submission" date="2018-06" db="EMBL/GenBank/DDBJ databases">
        <authorList>
            <consortium name="Pathogen Informatics"/>
            <person name="Doyle S."/>
        </authorList>
    </citation>
    <scope>NUCLEOTIDE SEQUENCE [LARGE SCALE GENOMIC DNA]</scope>
    <source>
        <strain evidence="2 3">NCTC10638</strain>
    </source>
</reference>
<dbReference type="EMBL" id="UGPN01000002">
    <property type="protein sequence ID" value="STY63739.1"/>
    <property type="molecule type" value="Genomic_DNA"/>
</dbReference>
<dbReference type="InterPro" id="IPR035251">
    <property type="entry name" value="ShlB_POTRA"/>
</dbReference>
<evidence type="ECO:0000313" key="3">
    <source>
        <dbReference type="Proteomes" id="UP000254802"/>
    </source>
</evidence>
<dbReference type="Proteomes" id="UP000254802">
    <property type="component" value="Unassembled WGS sequence"/>
</dbReference>